<evidence type="ECO:0008006" key="3">
    <source>
        <dbReference type="Google" id="ProtNLM"/>
    </source>
</evidence>
<sequence>MTTLVIYHQGCADGSFAAAITALARSTDDIHYLPAHYAKDNAPIALADGTAIEDMVGVRQSDKDVDALYKEIIIVDFSLTERQMAVLTQRYQANFVVLDHHNCRSHELYAEECRRIGAQPLQLTFTAGGSGALLAYFHHISRFQSLSGRSANNVIRMAQLVSDYDTWQRQNKRAFFFYDGHAPETFKKVEPHGVLYVSTPSTVERAIDVLVHGDIEQIITLGQKRAENREQKFQEHLNEHAFFSEANEICHGPHVVVPAGRGIGSQLAAYVYENHNRFHTVIMPRLGGENKDRVYISVRSGYFKTGAESGSAKHTARLHGGDGHANAAGFNVSLEEFVAAYPTIDLNVKFDHEQASCAC</sequence>
<keyword evidence="2" id="KW-1185">Reference proteome</keyword>
<evidence type="ECO:0000313" key="1">
    <source>
        <dbReference type="EMBL" id="QYW04835.1"/>
    </source>
</evidence>
<dbReference type="EMBL" id="MZ475896">
    <property type="protein sequence ID" value="QYW04835.1"/>
    <property type="molecule type" value="Genomic_DNA"/>
</dbReference>
<evidence type="ECO:0000313" key="2">
    <source>
        <dbReference type="Proteomes" id="UP000827609"/>
    </source>
</evidence>
<organism evidence="1 2">
    <name type="scientific">Erwinia phage pEa_SNUABM_7</name>
    <dbReference type="NCBI Taxonomy" id="2866695"/>
    <lineage>
        <taxon>Viruses</taxon>
        <taxon>Duplodnaviria</taxon>
        <taxon>Heunggongvirae</taxon>
        <taxon>Uroviricota</taxon>
        <taxon>Caudoviricetes</taxon>
        <taxon>Snuvirus</taxon>
        <taxon>Snuvirus SNUABM7</taxon>
    </lineage>
</organism>
<dbReference type="SUPFAM" id="SSF64182">
    <property type="entry name" value="DHH phosphoesterases"/>
    <property type="match status" value="1"/>
</dbReference>
<name>A0AAE7WTE2_9CAUD</name>
<gene>
    <name evidence="1" type="ORF">pEaSNUABM7_00167</name>
</gene>
<proteinExistence type="predicted"/>
<dbReference type="Proteomes" id="UP000827609">
    <property type="component" value="Segment"/>
</dbReference>
<reference evidence="1" key="1">
    <citation type="submission" date="2021-06" db="EMBL/GenBank/DDBJ databases">
        <title>Complete genome sequence of Erwinia phage pEa_SNUABM_7.</title>
        <authorList>
            <person name="Kim S.G."/>
            <person name="Park S.C."/>
        </authorList>
    </citation>
    <scope>NUCLEOTIDE SEQUENCE</scope>
</reference>
<protein>
    <recommendedName>
        <fullName evidence="3">Phosphoesterase</fullName>
    </recommendedName>
</protein>
<accession>A0AAE7WTE2</accession>
<dbReference type="InterPro" id="IPR038763">
    <property type="entry name" value="DHH_sf"/>
</dbReference>